<dbReference type="InterPro" id="IPR013216">
    <property type="entry name" value="Methyltransf_11"/>
</dbReference>
<dbReference type="InterPro" id="IPR029063">
    <property type="entry name" value="SAM-dependent_MTases_sf"/>
</dbReference>
<evidence type="ECO:0000259" key="1">
    <source>
        <dbReference type="Pfam" id="PF08241"/>
    </source>
</evidence>
<accession>A0A231H7L2</accession>
<dbReference type="CDD" id="cd02440">
    <property type="entry name" value="AdoMet_MTases"/>
    <property type="match status" value="1"/>
</dbReference>
<evidence type="ECO:0000313" key="2">
    <source>
        <dbReference type="EMBL" id="OXR45013.1"/>
    </source>
</evidence>
<dbReference type="GO" id="GO:0008757">
    <property type="term" value="F:S-adenosylmethionine-dependent methyltransferase activity"/>
    <property type="evidence" value="ECO:0007669"/>
    <property type="project" value="InterPro"/>
</dbReference>
<feature type="domain" description="Methyltransferase type 11" evidence="1">
    <location>
        <begin position="77"/>
        <end position="168"/>
    </location>
</feature>
<dbReference type="EC" id="2.1.1.-" evidence="2"/>
<dbReference type="GO" id="GO:0032259">
    <property type="term" value="P:methylation"/>
    <property type="evidence" value="ECO:0007669"/>
    <property type="project" value="UniProtKB-KW"/>
</dbReference>
<sequence>MFSMAGPGAGVIQATANVDPMSEAVVSPVSGESAGVESLPLTGERTVPGIAEENYWFRRHEIVYACLLERCGGATVLEAGSGEGYGANMIADVATRVIGLDYDTSAVEHVRAAYPRVEMIQGNLADLPLDDASVDIVVNFQVIEHLWDQGQFLRECLRVLRPGGQLLISTPNRITFSPGRDTPLNPFHTRELNAAELAELLEQAGFRVDVMAGVHHGPALVALDEQWGGSFIDAQIERALAGEPWPAELTAAVAGVRTDDFELRPAPGSVVPAWDPDIDASLDLVAIAVKP</sequence>
<proteinExistence type="predicted"/>
<keyword evidence="3" id="KW-1185">Reference proteome</keyword>
<keyword evidence="2" id="KW-0489">Methyltransferase</keyword>
<dbReference type="SUPFAM" id="SSF53335">
    <property type="entry name" value="S-adenosyl-L-methionine-dependent methyltransferases"/>
    <property type="match status" value="1"/>
</dbReference>
<dbReference type="Pfam" id="PF08241">
    <property type="entry name" value="Methyltransf_11"/>
    <property type="match status" value="1"/>
</dbReference>
<protein>
    <submittedName>
        <fullName evidence="2">Putative S-adenosylmethionine-dependent methyltransferase</fullName>
        <ecNumber evidence="2">2.1.1.-</ecNumber>
    </submittedName>
</protein>
<organism evidence="2 3">
    <name type="scientific">Nocardia cerradoensis</name>
    <dbReference type="NCBI Taxonomy" id="85688"/>
    <lineage>
        <taxon>Bacteria</taxon>
        <taxon>Bacillati</taxon>
        <taxon>Actinomycetota</taxon>
        <taxon>Actinomycetes</taxon>
        <taxon>Mycobacteriales</taxon>
        <taxon>Nocardiaceae</taxon>
        <taxon>Nocardia</taxon>
    </lineage>
</organism>
<dbReference type="Gene3D" id="3.40.50.150">
    <property type="entry name" value="Vaccinia Virus protein VP39"/>
    <property type="match status" value="1"/>
</dbReference>
<dbReference type="EMBL" id="NGAF01000005">
    <property type="protein sequence ID" value="OXR45013.1"/>
    <property type="molecule type" value="Genomic_DNA"/>
</dbReference>
<dbReference type="PANTHER" id="PTHR43861">
    <property type="entry name" value="TRANS-ACONITATE 2-METHYLTRANSFERASE-RELATED"/>
    <property type="match status" value="1"/>
</dbReference>
<name>A0A231H7L2_9NOCA</name>
<dbReference type="Proteomes" id="UP000215506">
    <property type="component" value="Unassembled WGS sequence"/>
</dbReference>
<comment type="caution">
    <text evidence="2">The sequence shown here is derived from an EMBL/GenBank/DDBJ whole genome shotgun (WGS) entry which is preliminary data.</text>
</comment>
<dbReference type="AlphaFoldDB" id="A0A231H7L2"/>
<keyword evidence="2" id="KW-0808">Transferase</keyword>
<reference evidence="2 3" key="1">
    <citation type="submission" date="2017-07" db="EMBL/GenBank/DDBJ databases">
        <title>First draft Genome Sequence of Nocardia cerradoensis isolated from human infection.</title>
        <authorList>
            <person name="Carrasco G."/>
        </authorList>
    </citation>
    <scope>NUCLEOTIDE SEQUENCE [LARGE SCALE GENOMIC DNA]</scope>
    <source>
        <strain evidence="2 3">CNM20130759</strain>
    </source>
</reference>
<evidence type="ECO:0000313" key="3">
    <source>
        <dbReference type="Proteomes" id="UP000215506"/>
    </source>
</evidence>
<gene>
    <name evidence="2" type="ORF">B7C42_02970</name>
</gene>